<dbReference type="Proteomes" id="UP000283509">
    <property type="component" value="Unassembled WGS sequence"/>
</dbReference>
<organism evidence="2 3">
    <name type="scientific">Penaeus vannamei</name>
    <name type="common">Whiteleg shrimp</name>
    <name type="synonym">Litopenaeus vannamei</name>
    <dbReference type="NCBI Taxonomy" id="6689"/>
    <lineage>
        <taxon>Eukaryota</taxon>
        <taxon>Metazoa</taxon>
        <taxon>Ecdysozoa</taxon>
        <taxon>Arthropoda</taxon>
        <taxon>Crustacea</taxon>
        <taxon>Multicrustacea</taxon>
        <taxon>Malacostraca</taxon>
        <taxon>Eumalacostraca</taxon>
        <taxon>Eucarida</taxon>
        <taxon>Decapoda</taxon>
        <taxon>Dendrobranchiata</taxon>
        <taxon>Penaeoidea</taxon>
        <taxon>Penaeidae</taxon>
        <taxon>Penaeus</taxon>
    </lineage>
</organism>
<feature type="compositionally biased region" description="Basic and acidic residues" evidence="1">
    <location>
        <begin position="1"/>
        <end position="28"/>
    </location>
</feature>
<comment type="caution">
    <text evidence="2">The sequence shown here is derived from an EMBL/GenBank/DDBJ whole genome shotgun (WGS) entry which is preliminary data.</text>
</comment>
<feature type="compositionally biased region" description="Polar residues" evidence="1">
    <location>
        <begin position="64"/>
        <end position="81"/>
    </location>
</feature>
<feature type="region of interest" description="Disordered" evidence="1">
    <location>
        <begin position="228"/>
        <end position="270"/>
    </location>
</feature>
<feature type="region of interest" description="Disordered" evidence="1">
    <location>
        <begin position="1"/>
        <end position="122"/>
    </location>
</feature>
<dbReference type="AlphaFoldDB" id="A0A423SMA5"/>
<feature type="region of interest" description="Disordered" evidence="1">
    <location>
        <begin position="373"/>
        <end position="461"/>
    </location>
</feature>
<feature type="compositionally biased region" description="Pro residues" evidence="1">
    <location>
        <begin position="451"/>
        <end position="461"/>
    </location>
</feature>
<name>A0A423SMA5_PENVA</name>
<evidence type="ECO:0000313" key="2">
    <source>
        <dbReference type="EMBL" id="ROT65291.1"/>
    </source>
</evidence>
<feature type="compositionally biased region" description="Low complexity" evidence="1">
    <location>
        <begin position="54"/>
        <end position="63"/>
    </location>
</feature>
<feature type="region of interest" description="Disordered" evidence="1">
    <location>
        <begin position="284"/>
        <end position="309"/>
    </location>
</feature>
<accession>A0A423SMA5</accession>
<feature type="region of interest" description="Disordered" evidence="1">
    <location>
        <begin position="679"/>
        <end position="731"/>
    </location>
</feature>
<evidence type="ECO:0000313" key="3">
    <source>
        <dbReference type="Proteomes" id="UP000283509"/>
    </source>
</evidence>
<gene>
    <name evidence="2" type="ORF">C7M84_016748</name>
</gene>
<proteinExistence type="predicted"/>
<dbReference type="EMBL" id="QCYY01003106">
    <property type="protein sequence ID" value="ROT65291.1"/>
    <property type="molecule type" value="Genomic_DNA"/>
</dbReference>
<feature type="region of interest" description="Disordered" evidence="1">
    <location>
        <begin position="179"/>
        <end position="204"/>
    </location>
</feature>
<feature type="compositionally biased region" description="Pro residues" evidence="1">
    <location>
        <begin position="415"/>
        <end position="426"/>
    </location>
</feature>
<feature type="compositionally biased region" description="Basic and acidic residues" evidence="1">
    <location>
        <begin position="260"/>
        <end position="270"/>
    </location>
</feature>
<sequence>MKGEGRPTGGEAREERRKGNKGREKQGEGEEQGEGSSARVRSRNGKQQQEVTASSGTTSTQQQPARLSSLPTRQQLVLTQRMTDERIGRGALGFERPNGGARPSPAREENPRESWQGDGVPRGECGPSSCSFLLSFFPDRFSYRTSISRSFYQHRISIEQDPGGLDGAPIAFLERPQHKALGDRPPSNPRASYANGMTRHLRRGDRARRRGLLVLQWGGIRLLPDLSGTRGDRRRPCRTRAASTSDGSRRPRRSWSRRITSSERREGGFPDRRYLDMKCLGVRPSRSRRSSGRLSQCASGAYNIPPPLQGNFSDLNPVISDTGGDESRDHRSLIVMPPLLAPTSLALQSFPPPPHHPASAPFHTKVRLKCQATCKAPAARPSDKGGRDNAGQSDPESKQEQGSKSRGGPSTRALPPGPIHPGPIHPWGPSDLQSATTDACPSPSELDRRLPPTPSPAPSSPLPVLRSSRLVRILLFSSFCASVASFAFSSSPPFCAVLRSPLASFAFSSFPPFCAALRSPLASFAFSSFLLLRRPSLSSRSFASPLSSLLRCPSLSSRLVRILLFSSLLRRPSLSPRSHSPLLLLLRRPSLSPPRSHSPLFLPSARLRVASFAFSSSPPFCAALRSPLASFAFSSFPPFCVVLRPRLVRMLLFSPLFSILEFPFRSDFPFSRSRIPASVAPLPDDAPPPRPDASAFQRRPTSKPDVNPSFLRAATTDTPPPQQDKDILPQP</sequence>
<reference evidence="2 3" key="2">
    <citation type="submission" date="2019-01" db="EMBL/GenBank/DDBJ databases">
        <title>The decoding of complex shrimp genome reveals the adaptation for benthos swimmer, frequently molting mechanism and breeding impact on genome.</title>
        <authorList>
            <person name="Sun Y."/>
            <person name="Gao Y."/>
            <person name="Yu Y."/>
        </authorList>
    </citation>
    <scope>NUCLEOTIDE SEQUENCE [LARGE SCALE GENOMIC DNA]</scope>
    <source>
        <tissue evidence="2">Muscle</tissue>
    </source>
</reference>
<evidence type="ECO:0000256" key="1">
    <source>
        <dbReference type="SAM" id="MobiDB-lite"/>
    </source>
</evidence>
<protein>
    <submittedName>
        <fullName evidence="2">Uncharacterized protein</fullName>
    </submittedName>
</protein>
<reference evidence="2 3" key="1">
    <citation type="submission" date="2018-04" db="EMBL/GenBank/DDBJ databases">
        <authorList>
            <person name="Zhang X."/>
            <person name="Yuan J."/>
            <person name="Li F."/>
            <person name="Xiang J."/>
        </authorList>
    </citation>
    <scope>NUCLEOTIDE SEQUENCE [LARGE SCALE GENOMIC DNA]</scope>
    <source>
        <tissue evidence="2">Muscle</tissue>
    </source>
</reference>
<keyword evidence="3" id="KW-1185">Reference proteome</keyword>